<proteinExistence type="predicted"/>
<name>F0WC40_9STRA</name>
<dbReference type="InterPro" id="IPR018289">
    <property type="entry name" value="MULE_transposase_dom"/>
</dbReference>
<feature type="domain" description="MULE transposase" evidence="1">
    <location>
        <begin position="40"/>
        <end position="101"/>
    </location>
</feature>
<dbReference type="EMBL" id="FR824100">
    <property type="protein sequence ID" value="CCA18753.1"/>
    <property type="molecule type" value="Genomic_DNA"/>
</dbReference>
<gene>
    <name evidence="2" type="primary">AlNc14C55G4224</name>
    <name evidence="2" type="ORF">ALNC14_048960</name>
</gene>
<evidence type="ECO:0000313" key="2">
    <source>
        <dbReference type="EMBL" id="CCA18753.1"/>
    </source>
</evidence>
<dbReference type="PANTHER" id="PTHR47718">
    <property type="entry name" value="OS01G0519700 PROTEIN"/>
    <property type="match status" value="1"/>
</dbReference>
<reference evidence="2" key="1">
    <citation type="journal article" date="2011" name="PLoS Biol.">
        <title>Gene gain and loss during evolution of obligate parasitism in the white rust pathogen of Arabidopsis thaliana.</title>
        <authorList>
            <person name="Kemen E."/>
            <person name="Gardiner A."/>
            <person name="Schultz-Larsen T."/>
            <person name="Kemen A.C."/>
            <person name="Balmuth A.L."/>
            <person name="Robert-Seilaniantz A."/>
            <person name="Bailey K."/>
            <person name="Holub E."/>
            <person name="Studholme D.J."/>
            <person name="Maclean D."/>
            <person name="Jones J.D."/>
        </authorList>
    </citation>
    <scope>NUCLEOTIDE SEQUENCE</scope>
</reference>
<dbReference type="PANTHER" id="PTHR47718:SF3">
    <property type="entry name" value="PROTEIN FAR1-RELATED SEQUENCE 5-LIKE"/>
    <property type="match status" value="1"/>
</dbReference>
<dbReference type="AlphaFoldDB" id="F0WC40"/>
<reference evidence="2" key="2">
    <citation type="submission" date="2011-02" db="EMBL/GenBank/DDBJ databases">
        <authorList>
            <person name="MacLean D."/>
        </authorList>
    </citation>
    <scope>NUCLEOTIDE SEQUENCE</scope>
</reference>
<dbReference type="Pfam" id="PF10551">
    <property type="entry name" value="MULE"/>
    <property type="match status" value="1"/>
</dbReference>
<protein>
    <submittedName>
        <fullName evidence="2">Mutatorlike element transposase putative</fullName>
    </submittedName>
</protein>
<accession>F0WC40</accession>
<sequence>MFANPESIAFAVEFCDVVLLDCTYKKNKFKMPMLDSVGITQKEENNYVWALNAPKSVLERGQNAENPRVLVSDNDSALPKAEKRVFQNASSLLCRWHINKNVVAKCKVHFTDGDEWEEMIADWSALCYAPSVEVFEAQ</sequence>
<organism evidence="2">
    <name type="scientific">Albugo laibachii Nc14</name>
    <dbReference type="NCBI Taxonomy" id="890382"/>
    <lineage>
        <taxon>Eukaryota</taxon>
        <taxon>Sar</taxon>
        <taxon>Stramenopiles</taxon>
        <taxon>Oomycota</taxon>
        <taxon>Peronosporomycetes</taxon>
        <taxon>Albuginales</taxon>
        <taxon>Albuginaceae</taxon>
        <taxon>Albugo</taxon>
    </lineage>
</organism>
<dbReference type="HOGENOM" id="CLU_013727_4_1_1"/>
<evidence type="ECO:0000259" key="1">
    <source>
        <dbReference type="Pfam" id="PF10551"/>
    </source>
</evidence>